<comment type="caution">
    <text evidence="3">The sequence shown here is derived from an EMBL/GenBank/DDBJ whole genome shotgun (WGS) entry which is preliminary data.</text>
</comment>
<feature type="transmembrane region" description="Helical" evidence="2">
    <location>
        <begin position="39"/>
        <end position="62"/>
    </location>
</feature>
<keyword evidence="2" id="KW-0472">Membrane</keyword>
<feature type="compositionally biased region" description="Basic and acidic residues" evidence="1">
    <location>
        <begin position="302"/>
        <end position="314"/>
    </location>
</feature>
<evidence type="ECO:0008006" key="5">
    <source>
        <dbReference type="Google" id="ProtNLM"/>
    </source>
</evidence>
<gene>
    <name evidence="3" type="ORF">BCR34DRAFT_591613</name>
</gene>
<evidence type="ECO:0000256" key="2">
    <source>
        <dbReference type="SAM" id="Phobius"/>
    </source>
</evidence>
<feature type="region of interest" description="Disordered" evidence="1">
    <location>
        <begin position="281"/>
        <end position="314"/>
    </location>
</feature>
<evidence type="ECO:0000313" key="3">
    <source>
        <dbReference type="EMBL" id="ORY03316.1"/>
    </source>
</evidence>
<name>A0A1Y1YZF1_9PLEO</name>
<dbReference type="OrthoDB" id="3800531at2759"/>
<proteinExistence type="predicted"/>
<feature type="compositionally biased region" description="Low complexity" evidence="1">
    <location>
        <begin position="91"/>
        <end position="110"/>
    </location>
</feature>
<feature type="transmembrane region" description="Helical" evidence="2">
    <location>
        <begin position="177"/>
        <end position="199"/>
    </location>
</feature>
<accession>A0A1Y1YZF1</accession>
<evidence type="ECO:0000256" key="1">
    <source>
        <dbReference type="SAM" id="MobiDB-lite"/>
    </source>
</evidence>
<sequence>MLGQPVDFRPQLRRGLLGMSSDMLKMECKDKISTINTKVGFAAFGIIVLTIAIEMVVNTAFVPSKPTKADASTATAAPDGGDVGYTPVPAPEAVPATTTANTDTPTAASPADSSIDHWCAVSPLPSTRARRFVTATFLIVPATLLFVYIIKHLDPLATIPVQTRCQKFVDPTPVKHWWLVSLFVLLPFTSAAIAWLRSLVSCVLMRWDKGLSYTVWPVCLPGFAFVVPVVACWYLMTWCAGLVMGRPVDDEGNVKDVELGVRNGDGQANVAEEERALVGDWDDGAHGEGYDEDDDVTVYSPTKDEGNVMKGESV</sequence>
<reference evidence="3 4" key="1">
    <citation type="submission" date="2016-07" db="EMBL/GenBank/DDBJ databases">
        <title>Pervasive Adenine N6-methylation of Active Genes in Fungi.</title>
        <authorList>
            <consortium name="DOE Joint Genome Institute"/>
            <person name="Mondo S.J."/>
            <person name="Dannebaum R.O."/>
            <person name="Kuo R.C."/>
            <person name="Labutti K."/>
            <person name="Haridas S."/>
            <person name="Kuo A."/>
            <person name="Salamov A."/>
            <person name="Ahrendt S.R."/>
            <person name="Lipzen A."/>
            <person name="Sullivan W."/>
            <person name="Andreopoulos W.B."/>
            <person name="Clum A."/>
            <person name="Lindquist E."/>
            <person name="Daum C."/>
            <person name="Ramamoorthy G.K."/>
            <person name="Gryganskyi A."/>
            <person name="Culley D."/>
            <person name="Magnuson J.K."/>
            <person name="James T.Y."/>
            <person name="O'Malley M.A."/>
            <person name="Stajich J.E."/>
            <person name="Spatafora J.W."/>
            <person name="Visel A."/>
            <person name="Grigoriev I.V."/>
        </authorList>
    </citation>
    <scope>NUCLEOTIDE SEQUENCE [LARGE SCALE GENOMIC DNA]</scope>
    <source>
        <strain evidence="3 4">CBS 115471</strain>
    </source>
</reference>
<dbReference type="AlphaFoldDB" id="A0A1Y1YZF1"/>
<feature type="region of interest" description="Disordered" evidence="1">
    <location>
        <begin position="66"/>
        <end position="110"/>
    </location>
</feature>
<organism evidence="3 4">
    <name type="scientific">Clohesyomyces aquaticus</name>
    <dbReference type="NCBI Taxonomy" id="1231657"/>
    <lineage>
        <taxon>Eukaryota</taxon>
        <taxon>Fungi</taxon>
        <taxon>Dikarya</taxon>
        <taxon>Ascomycota</taxon>
        <taxon>Pezizomycotina</taxon>
        <taxon>Dothideomycetes</taxon>
        <taxon>Pleosporomycetidae</taxon>
        <taxon>Pleosporales</taxon>
        <taxon>Lindgomycetaceae</taxon>
        <taxon>Clohesyomyces</taxon>
    </lineage>
</organism>
<keyword evidence="4" id="KW-1185">Reference proteome</keyword>
<keyword evidence="2" id="KW-0812">Transmembrane</keyword>
<dbReference type="EMBL" id="MCFA01000148">
    <property type="protein sequence ID" value="ORY03316.1"/>
    <property type="molecule type" value="Genomic_DNA"/>
</dbReference>
<protein>
    <recommendedName>
        <fullName evidence="5">Transmembrane protein</fullName>
    </recommendedName>
</protein>
<feature type="transmembrane region" description="Helical" evidence="2">
    <location>
        <begin position="132"/>
        <end position="150"/>
    </location>
</feature>
<dbReference type="Proteomes" id="UP000193144">
    <property type="component" value="Unassembled WGS sequence"/>
</dbReference>
<feature type="transmembrane region" description="Helical" evidence="2">
    <location>
        <begin position="211"/>
        <end position="236"/>
    </location>
</feature>
<keyword evidence="2" id="KW-1133">Transmembrane helix</keyword>
<evidence type="ECO:0000313" key="4">
    <source>
        <dbReference type="Proteomes" id="UP000193144"/>
    </source>
</evidence>